<name>A0A4Z1L0P2_9HELO</name>
<proteinExistence type="predicted"/>
<evidence type="ECO:0000313" key="1">
    <source>
        <dbReference type="EMBL" id="TGO90379.1"/>
    </source>
</evidence>
<reference evidence="1 2" key="1">
    <citation type="submission" date="2017-12" db="EMBL/GenBank/DDBJ databases">
        <title>Comparative genomics of Botrytis spp.</title>
        <authorList>
            <person name="Valero-Jimenez C.A."/>
            <person name="Tapia P."/>
            <person name="Veloso J."/>
            <person name="Silva-Moreno E."/>
            <person name="Staats M."/>
            <person name="Valdes J.H."/>
            <person name="Van Kan J.A.L."/>
        </authorList>
    </citation>
    <scope>NUCLEOTIDE SEQUENCE [LARGE SCALE GENOMIC DNA]</scope>
    <source>
        <strain evidence="1 2">MUCL3349</strain>
    </source>
</reference>
<keyword evidence="2" id="KW-1185">Reference proteome</keyword>
<dbReference type="Proteomes" id="UP000297280">
    <property type="component" value="Unassembled WGS sequence"/>
</dbReference>
<accession>A0A4Z1L0P2</accession>
<organism evidence="1 2">
    <name type="scientific">Botrytis porri</name>
    <dbReference type="NCBI Taxonomy" id="87229"/>
    <lineage>
        <taxon>Eukaryota</taxon>
        <taxon>Fungi</taxon>
        <taxon>Dikarya</taxon>
        <taxon>Ascomycota</taxon>
        <taxon>Pezizomycotina</taxon>
        <taxon>Leotiomycetes</taxon>
        <taxon>Helotiales</taxon>
        <taxon>Sclerotiniaceae</taxon>
        <taxon>Botrytis</taxon>
    </lineage>
</organism>
<dbReference type="AlphaFoldDB" id="A0A4Z1L0P2"/>
<evidence type="ECO:0000313" key="2">
    <source>
        <dbReference type="Proteomes" id="UP000297280"/>
    </source>
</evidence>
<dbReference type="EMBL" id="PQXO01000067">
    <property type="protein sequence ID" value="TGO90379.1"/>
    <property type="molecule type" value="Genomic_DNA"/>
</dbReference>
<sequence length="485" mass="55481">MNDTQELFPETTSFQETQPERSLEGFLQHVNGLGNPPLLTTSSMVTLLSLSEKEEHLTRAQVALNRWLEYDTMYEAPCCNNHDAEFARLLLSQRSGPDPAPPERQYGFDPYFEENHKDYCNRPEIKMGILDQTSYTSMESEWDFSINSIRSLECCVEASKDSIVPIMIALKVVQKLVHKSKEECAIQSKRTSHDYKLADEMLQSATLSTQRRSALRTNIRRQHKIESTRISMDNANSQINRASSMLQNMQNRTKYLGDTLSTINNTKSRELGRLIIKGGKTRENVLTIGYSAKERLVLKKRHREAYLPAETWYNILERVIPNGYNTNVNGKPKRSLERWMISKTLFQTAVLVYYKKTMFWCTPDIFMKFSAFQNIRNITINLWSSQWNTHAIGSKCVCHLPRTIAAVETYDLQQRLKECTSLLRLRFIIGPCGRIEGSTTVRCISLSNAALLDLQRWGGPCGCCIFSKKSNKCSSHISVVVDGVI</sequence>
<protein>
    <submittedName>
        <fullName evidence="1">Uncharacterized protein</fullName>
    </submittedName>
</protein>
<comment type="caution">
    <text evidence="1">The sequence shown here is derived from an EMBL/GenBank/DDBJ whole genome shotgun (WGS) entry which is preliminary data.</text>
</comment>
<gene>
    <name evidence="1" type="ORF">BPOR_0067g00210</name>
</gene>